<evidence type="ECO:0000313" key="3">
    <source>
        <dbReference type="Proteomes" id="UP001250214"/>
    </source>
</evidence>
<sequence>MVEIDPNRMLWLLSAPEQLRVFSAVVLGASTADDVAARAEVTTGQALRSLAQLADGGLVEHRAGAGWSVRPRPFRDAARSSARPWRPAEDRSIADSVVLERFLHNGRITTMPTQRTKRRVVLDYVARAFEPEASYPEREVNALLREFHEDCAALRRQLVEEGFLERNGQVYWRTNALAGVES</sequence>
<dbReference type="Proteomes" id="UP001250214">
    <property type="component" value="Unassembled WGS sequence"/>
</dbReference>
<comment type="caution">
    <text evidence="2">The sequence shown here is derived from an EMBL/GenBank/DDBJ whole genome shotgun (WGS) entry which is preliminary data.</text>
</comment>
<keyword evidence="3" id="KW-1185">Reference proteome</keyword>
<evidence type="ECO:0000259" key="1">
    <source>
        <dbReference type="Pfam" id="PF09860"/>
    </source>
</evidence>
<accession>A0ABU2HB34</accession>
<proteinExistence type="predicted"/>
<reference evidence="3" key="1">
    <citation type="submission" date="2023-07" db="EMBL/GenBank/DDBJ databases">
        <title>Novel species in the genus Lipingzhangella isolated from Sambhar Salt Lake.</title>
        <authorList>
            <person name="Jiya N."/>
            <person name="Kajale S."/>
            <person name="Sharma A."/>
        </authorList>
    </citation>
    <scope>NUCLEOTIDE SEQUENCE [LARGE SCALE GENOMIC DNA]</scope>
    <source>
        <strain evidence="3">LS1_29</strain>
    </source>
</reference>
<organism evidence="2 3">
    <name type="scientific">Lipingzhangella rawalii</name>
    <dbReference type="NCBI Taxonomy" id="2055835"/>
    <lineage>
        <taxon>Bacteria</taxon>
        <taxon>Bacillati</taxon>
        <taxon>Actinomycetota</taxon>
        <taxon>Actinomycetes</taxon>
        <taxon>Streptosporangiales</taxon>
        <taxon>Nocardiopsidaceae</taxon>
        <taxon>Lipingzhangella</taxon>
    </lineage>
</organism>
<evidence type="ECO:0000313" key="2">
    <source>
        <dbReference type="EMBL" id="MDS1272542.1"/>
    </source>
</evidence>
<dbReference type="SUPFAM" id="SSF46785">
    <property type="entry name" value="Winged helix' DNA-binding domain"/>
    <property type="match status" value="1"/>
</dbReference>
<dbReference type="InterPro" id="IPR018656">
    <property type="entry name" value="DUF2087"/>
</dbReference>
<feature type="domain" description="DUF2087" evidence="1">
    <location>
        <begin position="107"/>
        <end position="173"/>
    </location>
</feature>
<protein>
    <submittedName>
        <fullName evidence="2">DUF2087 domain-containing protein</fullName>
    </submittedName>
</protein>
<dbReference type="RefSeq" id="WP_310914131.1">
    <property type="nucleotide sequence ID" value="NZ_JAVLVT010000014.1"/>
</dbReference>
<dbReference type="EMBL" id="JAVLVT010000014">
    <property type="protein sequence ID" value="MDS1272542.1"/>
    <property type="molecule type" value="Genomic_DNA"/>
</dbReference>
<dbReference type="Pfam" id="PF09860">
    <property type="entry name" value="DUF2087"/>
    <property type="match status" value="1"/>
</dbReference>
<gene>
    <name evidence="2" type="ORF">RIF23_19825</name>
</gene>
<name>A0ABU2HB34_9ACTN</name>
<dbReference type="InterPro" id="IPR036390">
    <property type="entry name" value="WH_DNA-bd_sf"/>
</dbReference>